<evidence type="ECO:0000313" key="2">
    <source>
        <dbReference type="Proteomes" id="UP000267223"/>
    </source>
</evidence>
<comment type="caution">
    <text evidence="1">The sequence shown here is derived from an EMBL/GenBank/DDBJ whole genome shotgun (WGS) entry which is preliminary data.</text>
</comment>
<accession>A0A3M9NA73</accession>
<keyword evidence="2" id="KW-1185">Reference proteome</keyword>
<gene>
    <name evidence="1" type="ORF">EFY79_16080</name>
</gene>
<proteinExistence type="predicted"/>
<organism evidence="1 2">
    <name type="scientific">Hanamia caeni</name>
    <dbReference type="NCBI Taxonomy" id="2294116"/>
    <lineage>
        <taxon>Bacteria</taxon>
        <taxon>Pseudomonadati</taxon>
        <taxon>Bacteroidota</taxon>
        <taxon>Chitinophagia</taxon>
        <taxon>Chitinophagales</taxon>
        <taxon>Chitinophagaceae</taxon>
        <taxon>Hanamia</taxon>
    </lineage>
</organism>
<dbReference type="AlphaFoldDB" id="A0A3M9NA73"/>
<dbReference type="Proteomes" id="UP000267223">
    <property type="component" value="Unassembled WGS sequence"/>
</dbReference>
<protein>
    <recommendedName>
        <fullName evidence="3">F5/8 type C domain-containing protein</fullName>
    </recommendedName>
</protein>
<reference evidence="1 2" key="1">
    <citation type="submission" date="2018-11" db="EMBL/GenBank/DDBJ databases">
        <title>Draft genome sequence of Ferruginibacter sp. BO-59.</title>
        <authorList>
            <person name="Im W.T."/>
        </authorList>
    </citation>
    <scope>NUCLEOTIDE SEQUENCE [LARGE SCALE GENOMIC DNA]</scope>
    <source>
        <strain evidence="1 2">BO-59</strain>
    </source>
</reference>
<evidence type="ECO:0008006" key="3">
    <source>
        <dbReference type="Google" id="ProtNLM"/>
    </source>
</evidence>
<dbReference type="EMBL" id="RJJR01000014">
    <property type="protein sequence ID" value="RNI34217.1"/>
    <property type="molecule type" value="Genomic_DNA"/>
</dbReference>
<name>A0A3M9NA73_9BACT</name>
<dbReference type="Gene3D" id="2.60.120.260">
    <property type="entry name" value="Galactose-binding domain-like"/>
    <property type="match status" value="1"/>
</dbReference>
<sequence length="117" mass="13148">MIFFFLISAGAQAQSNNAGKIQIDNFRVSEIQNKINIGWSTNSGQATNYFEVQKSVDGKNFRTIAYVLGPDPAKPGCECFGCFDKKDSKTQISYYRLKHLDFNGGIQFSEIKMFALK</sequence>
<evidence type="ECO:0000313" key="1">
    <source>
        <dbReference type="EMBL" id="RNI34217.1"/>
    </source>
</evidence>